<dbReference type="AlphaFoldDB" id="A0A3Q1EQT2"/>
<protein>
    <recommendedName>
        <fullName evidence="3">Reverse transcriptase zinc-binding domain-containing protein</fullName>
    </recommendedName>
</protein>
<organism evidence="1 2">
    <name type="scientific">Acanthochromis polyacanthus</name>
    <name type="common">spiny chromis</name>
    <dbReference type="NCBI Taxonomy" id="80966"/>
    <lineage>
        <taxon>Eukaryota</taxon>
        <taxon>Metazoa</taxon>
        <taxon>Chordata</taxon>
        <taxon>Craniata</taxon>
        <taxon>Vertebrata</taxon>
        <taxon>Euteleostomi</taxon>
        <taxon>Actinopterygii</taxon>
        <taxon>Neopterygii</taxon>
        <taxon>Teleostei</taxon>
        <taxon>Neoteleostei</taxon>
        <taxon>Acanthomorphata</taxon>
        <taxon>Ovalentaria</taxon>
        <taxon>Pomacentridae</taxon>
        <taxon>Acanthochromis</taxon>
    </lineage>
</organism>
<keyword evidence="2" id="KW-1185">Reference proteome</keyword>
<name>A0A3Q1EQT2_9TELE</name>
<accession>A0A3Q1EQT2</accession>
<dbReference type="GeneTree" id="ENSGT00980000199922"/>
<evidence type="ECO:0000313" key="2">
    <source>
        <dbReference type="Proteomes" id="UP000257200"/>
    </source>
</evidence>
<evidence type="ECO:0000313" key="1">
    <source>
        <dbReference type="Ensembl" id="ENSAPOP00000005917.1"/>
    </source>
</evidence>
<dbReference type="Proteomes" id="UP000257200">
    <property type="component" value="Unplaced"/>
</dbReference>
<reference evidence="1" key="1">
    <citation type="submission" date="2025-08" db="UniProtKB">
        <authorList>
            <consortium name="Ensembl"/>
        </authorList>
    </citation>
    <scope>IDENTIFICATION</scope>
</reference>
<proteinExistence type="predicted"/>
<sequence length="72" mass="8472">MHYTPSVIAKYSKTSDRCWRNCGIVGDFTHIFWDCQKIMEFWSCVKAELRRTLGVDLLINMAMPLVFKLNLE</sequence>
<dbReference type="STRING" id="80966.ENSAPOP00000005917"/>
<dbReference type="Ensembl" id="ENSAPOT00000007532.1">
    <property type="protein sequence ID" value="ENSAPOP00000005917.1"/>
    <property type="gene ID" value="ENSAPOG00000007679.1"/>
</dbReference>
<evidence type="ECO:0008006" key="3">
    <source>
        <dbReference type="Google" id="ProtNLM"/>
    </source>
</evidence>
<dbReference type="InParanoid" id="A0A3Q1EQT2"/>
<reference evidence="1" key="2">
    <citation type="submission" date="2025-09" db="UniProtKB">
        <authorList>
            <consortium name="Ensembl"/>
        </authorList>
    </citation>
    <scope>IDENTIFICATION</scope>
</reference>